<organism evidence="4 5">
    <name type="scientific">Caproicibacter fermentans</name>
    <dbReference type="NCBI Taxonomy" id="2576756"/>
    <lineage>
        <taxon>Bacteria</taxon>
        <taxon>Bacillati</taxon>
        <taxon>Bacillota</taxon>
        <taxon>Clostridia</taxon>
        <taxon>Eubacteriales</taxon>
        <taxon>Acutalibacteraceae</taxon>
        <taxon>Caproicibacter</taxon>
    </lineage>
</organism>
<dbReference type="InterPro" id="IPR025883">
    <property type="entry name" value="Cadherin-like_domain"/>
</dbReference>
<dbReference type="AlphaFoldDB" id="A0A6N8HUR5"/>
<name>A0A6N8HUR5_9FIRM</name>
<feature type="domain" description="Cadherin-like beta-sandwich-like" evidence="3">
    <location>
        <begin position="528"/>
        <end position="599"/>
    </location>
</feature>
<evidence type="ECO:0000313" key="4">
    <source>
        <dbReference type="EMBL" id="MVB09357.1"/>
    </source>
</evidence>
<dbReference type="RefSeq" id="WP_156989424.1">
    <property type="nucleotide sequence ID" value="NZ_VWXL01000002.1"/>
</dbReference>
<dbReference type="Proteomes" id="UP000469440">
    <property type="component" value="Unassembled WGS sequence"/>
</dbReference>
<feature type="region of interest" description="Disordered" evidence="1">
    <location>
        <begin position="602"/>
        <end position="624"/>
    </location>
</feature>
<evidence type="ECO:0000256" key="2">
    <source>
        <dbReference type="SAM" id="SignalP"/>
    </source>
</evidence>
<dbReference type="Gene3D" id="2.60.40.1080">
    <property type="match status" value="1"/>
</dbReference>
<evidence type="ECO:0000256" key="1">
    <source>
        <dbReference type="SAM" id="MobiDB-lite"/>
    </source>
</evidence>
<protein>
    <submittedName>
        <fullName evidence="4">Cadherin-like beta sandwich domain protein</fullName>
    </submittedName>
</protein>
<dbReference type="Pfam" id="PF18889">
    <property type="entry name" value="Beta_helix_3"/>
    <property type="match status" value="4"/>
</dbReference>
<dbReference type="EMBL" id="VWXL01000002">
    <property type="protein sequence ID" value="MVB09357.1"/>
    <property type="molecule type" value="Genomic_DNA"/>
</dbReference>
<evidence type="ECO:0000313" key="5">
    <source>
        <dbReference type="Proteomes" id="UP000469440"/>
    </source>
</evidence>
<reference evidence="4 5" key="1">
    <citation type="submission" date="2019-09" db="EMBL/GenBank/DDBJ databases">
        <title>Genome sequence of Clostridium sp. EA1.</title>
        <authorList>
            <person name="Poehlein A."/>
            <person name="Bengelsdorf F.R."/>
            <person name="Daniel R."/>
        </authorList>
    </citation>
    <scope>NUCLEOTIDE SEQUENCE [LARGE SCALE GENOMIC DNA]</scope>
    <source>
        <strain evidence="4 5">EA1</strain>
    </source>
</reference>
<proteinExistence type="predicted"/>
<gene>
    <name evidence="4" type="ORF">CAFE_00050</name>
</gene>
<sequence length="869" mass="89073">MSRNTVGQKALSFLLCFALVCSIFSLDTVGVYADQPTMDESHLHDSQIVLDLDSGSIMFTAYDYNAYTFGDGIYHCFDSNATIIIRQSSTNSTTNTIMDVGTPYPVNLALDGVNIDVSNVTDPLSKTNDISNTAKHCALCLSDFYGHHDYPAVNLTLKDSNYLKSGSCFAGLQVDGGQTLNIDGNGSLTATGGLGAAGIGGGANIDQENLFQKYGYGCGTIKIHGGTVTANGGTEGAFHGSSEDIFGGAGIGGGGRYSGGGSGGTVSISGGTVTAIGSTALANSGGSHTLLRSAGIGGAGGIDTGGSGGTITISGGTVTAKSGGAAMEYLSNAPKNDNFGNYGLQYGGSISQGGQTYHIYYKYINGFGYLYHATWENGSMDNILQVPTDGAAIGSGGIPYNNMQNSEYSSHTDSGNGGTITISGGTVTAESTETTDNILGGADIGNSVSVTVSAGATWKLYNDQGCQTEISNKTVDLKEGDNTAYIKVTAQDGTTTKTYTMKITRAASSACDITGFTSPSGAAVSGADVTASVGSGTASLPVSVTVSAGATWKLYNDQGCQTEISNKIVSLNVGVNTVYVKVTAQDGTTAKTYTMKITRAASSSSSSSSGSHSSSTSTPSLPSTLTDAFTGAQADLSGATFPPSVTGASLSVTPETSTGAPQEVSGGTADPQGAAVYKYAISDTALNIIGTPLLYNIKLLDQSGNSASFTGSVTVQIPLPAGIHGTPHVFRYEESTGTFTDLGATVQDGYLVFSTNHFSYYVVAGTGNSITLDTKNYQMPVGGKYQIGVKLTGSKAMTVKVYSTSDKTATVAKLKNGNYQVTGNGLGTAYIMFDVYDNKNKLLTHASVRVDVKTGIRPRGDSTRQIGIF</sequence>
<keyword evidence="5" id="KW-1185">Reference proteome</keyword>
<comment type="caution">
    <text evidence="4">The sequence shown here is derived from an EMBL/GenBank/DDBJ whole genome shotgun (WGS) entry which is preliminary data.</text>
</comment>
<keyword evidence="2" id="KW-0732">Signal</keyword>
<feature type="domain" description="Cadherin-like beta-sandwich-like" evidence="3">
    <location>
        <begin position="447"/>
        <end position="505"/>
    </location>
</feature>
<dbReference type="Pfam" id="PF12733">
    <property type="entry name" value="Cadherin-like"/>
    <property type="match status" value="2"/>
</dbReference>
<feature type="signal peptide" evidence="2">
    <location>
        <begin position="1"/>
        <end position="33"/>
    </location>
</feature>
<evidence type="ECO:0000259" key="3">
    <source>
        <dbReference type="Pfam" id="PF12733"/>
    </source>
</evidence>
<accession>A0A6N8HUR5</accession>
<feature type="chain" id="PRO_5027037683" evidence="2">
    <location>
        <begin position="34"/>
        <end position="869"/>
    </location>
</feature>
<feature type="region of interest" description="Disordered" evidence="1">
    <location>
        <begin position="645"/>
        <end position="668"/>
    </location>
</feature>
<feature type="compositionally biased region" description="Polar residues" evidence="1">
    <location>
        <begin position="646"/>
        <end position="660"/>
    </location>
</feature>
<dbReference type="OrthoDB" id="1870648at2"/>